<dbReference type="InterPro" id="IPR008183">
    <property type="entry name" value="Aldose_1/G6P_1-epimerase"/>
</dbReference>
<dbReference type="EMBL" id="JAHLFG010000062">
    <property type="protein sequence ID" value="MBU3826985.1"/>
    <property type="molecule type" value="Genomic_DNA"/>
</dbReference>
<dbReference type="AlphaFoldDB" id="A0A9E2NSI9"/>
<name>A0A9E2NSI9_9GAMM</name>
<dbReference type="GO" id="GO:0016853">
    <property type="term" value="F:isomerase activity"/>
    <property type="evidence" value="ECO:0007669"/>
    <property type="project" value="InterPro"/>
</dbReference>
<dbReference type="Pfam" id="PF01263">
    <property type="entry name" value="Aldose_epim"/>
    <property type="match status" value="1"/>
</dbReference>
<dbReference type="Gene3D" id="2.70.98.10">
    <property type="match status" value="1"/>
</dbReference>
<dbReference type="GO" id="GO:0030246">
    <property type="term" value="F:carbohydrate binding"/>
    <property type="evidence" value="ECO:0007669"/>
    <property type="project" value="InterPro"/>
</dbReference>
<reference evidence="1" key="2">
    <citation type="submission" date="2021-04" db="EMBL/GenBank/DDBJ databases">
        <authorList>
            <person name="Gilroy R."/>
        </authorList>
    </citation>
    <scope>NUCLEOTIDE SEQUENCE</scope>
    <source>
        <strain evidence="1">687</strain>
    </source>
</reference>
<dbReference type="InterPro" id="IPR011013">
    <property type="entry name" value="Gal_mutarotase_sf_dom"/>
</dbReference>
<accession>A0A9E2NSI9</accession>
<gene>
    <name evidence="1" type="ORF">IAA31_05795</name>
</gene>
<evidence type="ECO:0008006" key="3">
    <source>
        <dbReference type="Google" id="ProtNLM"/>
    </source>
</evidence>
<protein>
    <recommendedName>
        <fullName evidence="3">Aldose 1-epimerase</fullName>
    </recommendedName>
</protein>
<dbReference type="InterPro" id="IPR014718">
    <property type="entry name" value="GH-type_carb-bd"/>
</dbReference>
<sequence length="280" mass="31259">MKLLTLNNKYLTLGLDPCGAQICFFATKDGFDILQRRPHLGEANDESALFPLLPIANRVSHDSYHLNGEHINLPLNLKAGQYLHGDGWVNTWQVKEKSESSATLTLNINHDNGYVYTACFALKLQALSLKLTLTVCHQGSKPRLYGLGLHPYFALDDSATLHFASDGYFPEGAGHMSLPFTTSIPTSEDFNRPRAIPPYFVNQLYHSSSPLYYTRQGRRMCLSSNCPYLMLYHLPQGSFVALEPLMHEIDAVNKPQHPGMVLLQKGQTTSLHVSIELLAS</sequence>
<comment type="caution">
    <text evidence="1">The sequence shown here is derived from an EMBL/GenBank/DDBJ whole genome shotgun (WGS) entry which is preliminary data.</text>
</comment>
<organism evidence="1 2">
    <name type="scientific">Candidatus Anaerobiospirillum merdipullorum</name>
    <dbReference type="NCBI Taxonomy" id="2838450"/>
    <lineage>
        <taxon>Bacteria</taxon>
        <taxon>Pseudomonadati</taxon>
        <taxon>Pseudomonadota</taxon>
        <taxon>Gammaproteobacteria</taxon>
        <taxon>Aeromonadales</taxon>
        <taxon>Succinivibrionaceae</taxon>
        <taxon>Anaerobiospirillum</taxon>
    </lineage>
</organism>
<proteinExistence type="predicted"/>
<dbReference type="SUPFAM" id="SSF74650">
    <property type="entry name" value="Galactose mutarotase-like"/>
    <property type="match status" value="1"/>
</dbReference>
<dbReference type="Proteomes" id="UP000824150">
    <property type="component" value="Unassembled WGS sequence"/>
</dbReference>
<reference evidence="1" key="1">
    <citation type="journal article" date="2021" name="PeerJ">
        <title>Extensive microbial diversity within the chicken gut microbiome revealed by metagenomics and culture.</title>
        <authorList>
            <person name="Gilroy R."/>
            <person name="Ravi A."/>
            <person name="Getino M."/>
            <person name="Pursley I."/>
            <person name="Horton D.L."/>
            <person name="Alikhan N.F."/>
            <person name="Baker D."/>
            <person name="Gharbi K."/>
            <person name="Hall N."/>
            <person name="Watson M."/>
            <person name="Adriaenssens E.M."/>
            <person name="Foster-Nyarko E."/>
            <person name="Jarju S."/>
            <person name="Secka A."/>
            <person name="Antonio M."/>
            <person name="Oren A."/>
            <person name="Chaudhuri R.R."/>
            <person name="La Ragione R."/>
            <person name="Hildebrand F."/>
            <person name="Pallen M.J."/>
        </authorList>
    </citation>
    <scope>NUCLEOTIDE SEQUENCE</scope>
    <source>
        <strain evidence="1">687</strain>
    </source>
</reference>
<evidence type="ECO:0000313" key="1">
    <source>
        <dbReference type="EMBL" id="MBU3826985.1"/>
    </source>
</evidence>
<evidence type="ECO:0000313" key="2">
    <source>
        <dbReference type="Proteomes" id="UP000824150"/>
    </source>
</evidence>
<dbReference type="GO" id="GO:0005975">
    <property type="term" value="P:carbohydrate metabolic process"/>
    <property type="evidence" value="ECO:0007669"/>
    <property type="project" value="InterPro"/>
</dbReference>